<feature type="transmembrane region" description="Helical" evidence="1">
    <location>
        <begin position="88"/>
        <end position="108"/>
    </location>
</feature>
<gene>
    <name evidence="3" type="ORF">K1X15_00475</name>
</gene>
<dbReference type="RefSeq" id="WP_220305581.1">
    <property type="nucleotide sequence ID" value="NZ_CP080590.1"/>
</dbReference>
<dbReference type="EMBL" id="CP080590">
    <property type="protein sequence ID" value="QYO77119.1"/>
    <property type="molecule type" value="Genomic_DNA"/>
</dbReference>
<feature type="transmembrane region" description="Helical" evidence="1">
    <location>
        <begin position="120"/>
        <end position="140"/>
    </location>
</feature>
<keyword evidence="1" id="KW-0472">Membrane</keyword>
<feature type="transmembrane region" description="Helical" evidence="1">
    <location>
        <begin position="55"/>
        <end position="76"/>
    </location>
</feature>
<feature type="domain" description="HTH LytTR-type" evidence="2">
    <location>
        <begin position="182"/>
        <end position="266"/>
    </location>
</feature>
<evidence type="ECO:0000259" key="2">
    <source>
        <dbReference type="PROSITE" id="PS50930"/>
    </source>
</evidence>
<dbReference type="Proteomes" id="UP000825799">
    <property type="component" value="Chromosome"/>
</dbReference>
<dbReference type="Pfam" id="PF04397">
    <property type="entry name" value="LytTR"/>
    <property type="match status" value="1"/>
</dbReference>
<evidence type="ECO:0000256" key="1">
    <source>
        <dbReference type="SAM" id="Phobius"/>
    </source>
</evidence>
<feature type="transmembrane region" description="Helical" evidence="1">
    <location>
        <begin position="28"/>
        <end position="49"/>
    </location>
</feature>
<accession>A0ABX8WGD9</accession>
<keyword evidence="1" id="KW-0812">Transmembrane</keyword>
<dbReference type="InterPro" id="IPR007492">
    <property type="entry name" value="LytTR_DNA-bd_dom"/>
</dbReference>
<evidence type="ECO:0000313" key="4">
    <source>
        <dbReference type="Proteomes" id="UP000825799"/>
    </source>
</evidence>
<dbReference type="Gene3D" id="2.40.50.1020">
    <property type="entry name" value="LytTr DNA-binding domain"/>
    <property type="match status" value="1"/>
</dbReference>
<dbReference type="SMART" id="SM00850">
    <property type="entry name" value="LytTR"/>
    <property type="match status" value="1"/>
</dbReference>
<keyword evidence="4" id="KW-1185">Reference proteome</keyword>
<name>A0ABX8WGD9_9HYPH</name>
<protein>
    <submittedName>
        <fullName evidence="3">LytTR family transcriptional regulator</fullName>
    </submittedName>
</protein>
<proteinExistence type="predicted"/>
<evidence type="ECO:0000313" key="3">
    <source>
        <dbReference type="EMBL" id="QYO77119.1"/>
    </source>
</evidence>
<dbReference type="PROSITE" id="PS50930">
    <property type="entry name" value="HTH_LYTTR"/>
    <property type="match status" value="1"/>
</dbReference>
<organism evidence="3 4">
    <name type="scientific">Devosia salina</name>
    <dbReference type="NCBI Taxonomy" id="2860336"/>
    <lineage>
        <taxon>Bacteria</taxon>
        <taxon>Pseudomonadati</taxon>
        <taxon>Pseudomonadota</taxon>
        <taxon>Alphaproteobacteria</taxon>
        <taxon>Hyphomicrobiales</taxon>
        <taxon>Devosiaceae</taxon>
        <taxon>Devosia</taxon>
    </lineage>
</organism>
<sequence length="267" mass="28253">MTARYVKPAPLNFALREMQRLARLPQSWLVLGAVSVVMGLVGPFGTFEMTLLPRLAYWTAVVTGTTAIGTLVELTVAEAIGTRLPGPLAAGIGGAVAGVPIALAVWAFNAQVFSGDGEAISLWLLLGYCVPIAAVVTAAGNGLRRSGPEQPSPNAPAEMAVPAPPPLLERLPRPQRGRLIHLAVSDHYVEVTTEKGTSLVLMRLSDAIKETEPVMGLQVHRSHWVALDAVRRGLRQGGKPVLELETGALVPVSRTYLDAVRAAGLLD</sequence>
<keyword evidence="1" id="KW-1133">Transmembrane helix</keyword>
<reference evidence="3 4" key="1">
    <citation type="submission" date="2021-08" db="EMBL/GenBank/DDBJ databases">
        <title>Devosia salina sp. nov., isolated from the South China Sea sediment.</title>
        <authorList>
            <person name="Zhou Z."/>
        </authorList>
    </citation>
    <scope>NUCLEOTIDE SEQUENCE [LARGE SCALE GENOMIC DNA]</scope>
    <source>
        <strain evidence="3 4">SCS-3</strain>
    </source>
</reference>